<dbReference type="PANTHER" id="PTHR44196:SF1">
    <property type="entry name" value="DEHYDROGENASE_REDUCTASE SDR FAMILY MEMBER 7B"/>
    <property type="match status" value="1"/>
</dbReference>
<dbReference type="PRINTS" id="PR00081">
    <property type="entry name" value="GDHRDH"/>
</dbReference>
<dbReference type="FunFam" id="3.40.50.720:FF:000084">
    <property type="entry name" value="Short-chain dehydrogenase reductase"/>
    <property type="match status" value="1"/>
</dbReference>
<comment type="similarity">
    <text evidence="1 3">Belongs to the short-chain dehydrogenases/reductases (SDR) family.</text>
</comment>
<proteinExistence type="inferred from homology"/>
<sequence length="277" mass="30281">MQHKVVLITGASSGIGRALAFAFGRAGARVVICGRKADALQQVDSELRQANIQTLSLTTDVSVEADVKHLIDQTIAHFGRLDILINNAGITMRSMFIDTDPEVMRRVMDINFMGAVYTTRYALPYIQQAKGSIVGISSIAGYRGLPVRSGYSASKFAMNGFLEALRTELLHEGVHVLTACPGFTASNIRFSALNGHGQVTGETVRDEENMMSAEEVADHILRAVKNRKRELILTGQGKLTVWLNKLLPGLTDKLVFNTLAKEKDSPLKQRAVNEPSK</sequence>
<dbReference type="NCBIfam" id="NF004825">
    <property type="entry name" value="PRK06181.1"/>
    <property type="match status" value="1"/>
</dbReference>
<dbReference type="InterPro" id="IPR057326">
    <property type="entry name" value="KR_dom"/>
</dbReference>
<dbReference type="PRINTS" id="PR00080">
    <property type="entry name" value="SDRFAMILY"/>
</dbReference>
<evidence type="ECO:0000313" key="5">
    <source>
        <dbReference type="EMBL" id="RIV23393.1"/>
    </source>
</evidence>
<dbReference type="InterPro" id="IPR036291">
    <property type="entry name" value="NAD(P)-bd_dom_sf"/>
</dbReference>
<dbReference type="InterPro" id="IPR020904">
    <property type="entry name" value="Sc_DH/Rdtase_CS"/>
</dbReference>
<dbReference type="Gene3D" id="3.40.50.720">
    <property type="entry name" value="NAD(P)-binding Rossmann-like Domain"/>
    <property type="match status" value="1"/>
</dbReference>
<dbReference type="PANTHER" id="PTHR44196">
    <property type="entry name" value="DEHYDROGENASE/REDUCTASE SDR FAMILY MEMBER 7B"/>
    <property type="match status" value="1"/>
</dbReference>
<organism evidence="5 6">
    <name type="scientific">Fibrisoma montanum</name>
    <dbReference type="NCBI Taxonomy" id="2305895"/>
    <lineage>
        <taxon>Bacteria</taxon>
        <taxon>Pseudomonadati</taxon>
        <taxon>Bacteroidota</taxon>
        <taxon>Cytophagia</taxon>
        <taxon>Cytophagales</taxon>
        <taxon>Spirosomataceae</taxon>
        <taxon>Fibrisoma</taxon>
    </lineage>
</organism>
<dbReference type="Pfam" id="PF00106">
    <property type="entry name" value="adh_short"/>
    <property type="match status" value="1"/>
</dbReference>
<keyword evidence="6" id="KW-1185">Reference proteome</keyword>
<keyword evidence="2" id="KW-0560">Oxidoreductase</keyword>
<dbReference type="SUPFAM" id="SSF51735">
    <property type="entry name" value="NAD(P)-binding Rossmann-fold domains"/>
    <property type="match status" value="1"/>
</dbReference>
<dbReference type="GO" id="GO:0016020">
    <property type="term" value="C:membrane"/>
    <property type="evidence" value="ECO:0007669"/>
    <property type="project" value="TreeGrafter"/>
</dbReference>
<accession>A0A418MAJ4</accession>
<gene>
    <name evidence="5" type="ORF">DYU11_10330</name>
</gene>
<comment type="caution">
    <text evidence="5">The sequence shown here is derived from an EMBL/GenBank/DDBJ whole genome shotgun (WGS) entry which is preliminary data.</text>
</comment>
<evidence type="ECO:0000256" key="3">
    <source>
        <dbReference type="RuleBase" id="RU000363"/>
    </source>
</evidence>
<dbReference type="InterPro" id="IPR002347">
    <property type="entry name" value="SDR_fam"/>
</dbReference>
<dbReference type="GO" id="GO:0016491">
    <property type="term" value="F:oxidoreductase activity"/>
    <property type="evidence" value="ECO:0007669"/>
    <property type="project" value="UniProtKB-KW"/>
</dbReference>
<dbReference type="EMBL" id="QXED01000003">
    <property type="protein sequence ID" value="RIV23393.1"/>
    <property type="molecule type" value="Genomic_DNA"/>
</dbReference>
<dbReference type="SMART" id="SM00822">
    <property type="entry name" value="PKS_KR"/>
    <property type="match status" value="1"/>
</dbReference>
<dbReference type="AlphaFoldDB" id="A0A418MAJ4"/>
<reference evidence="5 6" key="1">
    <citation type="submission" date="2018-08" db="EMBL/GenBank/DDBJ databases">
        <title>Fibrisoma montanum sp. nov., isolated from Danxia mountain soil.</title>
        <authorList>
            <person name="Huang Y."/>
        </authorList>
    </citation>
    <scope>NUCLEOTIDE SEQUENCE [LARGE SCALE GENOMIC DNA]</scope>
    <source>
        <strain evidence="5 6">HYT19</strain>
    </source>
</reference>
<dbReference type="Proteomes" id="UP000283523">
    <property type="component" value="Unassembled WGS sequence"/>
</dbReference>
<evidence type="ECO:0000256" key="1">
    <source>
        <dbReference type="ARBA" id="ARBA00006484"/>
    </source>
</evidence>
<evidence type="ECO:0000313" key="6">
    <source>
        <dbReference type="Proteomes" id="UP000283523"/>
    </source>
</evidence>
<name>A0A418MAJ4_9BACT</name>
<dbReference type="PIRSF" id="PIRSF000126">
    <property type="entry name" value="11-beta-HSD1"/>
    <property type="match status" value="1"/>
</dbReference>
<dbReference type="PROSITE" id="PS00061">
    <property type="entry name" value="ADH_SHORT"/>
    <property type="match status" value="1"/>
</dbReference>
<dbReference type="RefSeq" id="WP_119667611.1">
    <property type="nucleotide sequence ID" value="NZ_QXED01000003.1"/>
</dbReference>
<evidence type="ECO:0000256" key="2">
    <source>
        <dbReference type="ARBA" id="ARBA00023002"/>
    </source>
</evidence>
<protein>
    <submittedName>
        <fullName evidence="5">SDR family oxidoreductase</fullName>
    </submittedName>
</protein>
<evidence type="ECO:0000259" key="4">
    <source>
        <dbReference type="SMART" id="SM00822"/>
    </source>
</evidence>
<dbReference type="OrthoDB" id="822355at2"/>
<feature type="domain" description="Ketoreductase" evidence="4">
    <location>
        <begin position="4"/>
        <end position="186"/>
    </location>
</feature>